<keyword evidence="2" id="KW-1185">Reference proteome</keyword>
<organism evidence="1 2">
    <name type="scientific">Podospora appendiculata</name>
    <dbReference type="NCBI Taxonomy" id="314037"/>
    <lineage>
        <taxon>Eukaryota</taxon>
        <taxon>Fungi</taxon>
        <taxon>Dikarya</taxon>
        <taxon>Ascomycota</taxon>
        <taxon>Pezizomycotina</taxon>
        <taxon>Sordariomycetes</taxon>
        <taxon>Sordariomycetidae</taxon>
        <taxon>Sordariales</taxon>
        <taxon>Podosporaceae</taxon>
        <taxon>Podospora</taxon>
    </lineage>
</organism>
<protein>
    <recommendedName>
        <fullName evidence="3">SRR1-like domain-containing protein</fullName>
    </recommendedName>
</protein>
<evidence type="ECO:0008006" key="3">
    <source>
        <dbReference type="Google" id="ProtNLM"/>
    </source>
</evidence>
<dbReference type="Proteomes" id="UP001270362">
    <property type="component" value="Unassembled WGS sequence"/>
</dbReference>
<sequence>MADFGAIRDEYEHSACAKNVASLLREIEPGSGWQIKKAVIAGLESFSPDTSSSAPDSLLKLAAFLYIVREILEPEADGGTILAIIQDDEESKFTDFDMGFLSTLEVPILVSPQDDIQIDDGTFFYSPSHPEGSWAITVENPPLLFLGHEPDETIRENCSTILDLCHSRDRALVKWKDQAKEQLARPDQATIHKSMAKMDEYLRRGSTDFC</sequence>
<name>A0AAE1CA51_9PEZI</name>
<gene>
    <name evidence="1" type="ORF">B0T22DRAFT_537554</name>
</gene>
<dbReference type="EMBL" id="JAULSO010000003">
    <property type="protein sequence ID" value="KAK3685158.1"/>
    <property type="molecule type" value="Genomic_DNA"/>
</dbReference>
<comment type="caution">
    <text evidence="1">The sequence shown here is derived from an EMBL/GenBank/DDBJ whole genome shotgun (WGS) entry which is preliminary data.</text>
</comment>
<accession>A0AAE1CA51</accession>
<proteinExistence type="predicted"/>
<evidence type="ECO:0000313" key="1">
    <source>
        <dbReference type="EMBL" id="KAK3685158.1"/>
    </source>
</evidence>
<reference evidence="1" key="1">
    <citation type="journal article" date="2023" name="Mol. Phylogenet. Evol.">
        <title>Genome-scale phylogeny and comparative genomics of the fungal order Sordariales.</title>
        <authorList>
            <person name="Hensen N."/>
            <person name="Bonometti L."/>
            <person name="Westerberg I."/>
            <person name="Brannstrom I.O."/>
            <person name="Guillou S."/>
            <person name="Cros-Aarteil S."/>
            <person name="Calhoun S."/>
            <person name="Haridas S."/>
            <person name="Kuo A."/>
            <person name="Mondo S."/>
            <person name="Pangilinan J."/>
            <person name="Riley R."/>
            <person name="LaButti K."/>
            <person name="Andreopoulos B."/>
            <person name="Lipzen A."/>
            <person name="Chen C."/>
            <person name="Yan M."/>
            <person name="Daum C."/>
            <person name="Ng V."/>
            <person name="Clum A."/>
            <person name="Steindorff A."/>
            <person name="Ohm R.A."/>
            <person name="Martin F."/>
            <person name="Silar P."/>
            <person name="Natvig D.O."/>
            <person name="Lalanne C."/>
            <person name="Gautier V."/>
            <person name="Ament-Velasquez S.L."/>
            <person name="Kruys A."/>
            <person name="Hutchinson M.I."/>
            <person name="Powell A.J."/>
            <person name="Barry K."/>
            <person name="Miller A.N."/>
            <person name="Grigoriev I.V."/>
            <person name="Debuchy R."/>
            <person name="Gladieux P."/>
            <person name="Hiltunen Thoren M."/>
            <person name="Johannesson H."/>
        </authorList>
    </citation>
    <scope>NUCLEOTIDE SEQUENCE</scope>
    <source>
        <strain evidence="1">CBS 314.62</strain>
    </source>
</reference>
<reference evidence="1" key="2">
    <citation type="submission" date="2023-06" db="EMBL/GenBank/DDBJ databases">
        <authorList>
            <consortium name="Lawrence Berkeley National Laboratory"/>
            <person name="Haridas S."/>
            <person name="Hensen N."/>
            <person name="Bonometti L."/>
            <person name="Westerberg I."/>
            <person name="Brannstrom I.O."/>
            <person name="Guillou S."/>
            <person name="Cros-Aarteil S."/>
            <person name="Calhoun S."/>
            <person name="Kuo A."/>
            <person name="Mondo S."/>
            <person name="Pangilinan J."/>
            <person name="Riley R."/>
            <person name="Labutti K."/>
            <person name="Andreopoulos B."/>
            <person name="Lipzen A."/>
            <person name="Chen C."/>
            <person name="Yanf M."/>
            <person name="Daum C."/>
            <person name="Ng V."/>
            <person name="Clum A."/>
            <person name="Steindorff A."/>
            <person name="Ohm R."/>
            <person name="Martin F."/>
            <person name="Silar P."/>
            <person name="Natvig D."/>
            <person name="Lalanne C."/>
            <person name="Gautier V."/>
            <person name="Ament-Velasquez S.L."/>
            <person name="Kruys A."/>
            <person name="Hutchinson M.I."/>
            <person name="Powell A.J."/>
            <person name="Barry K."/>
            <person name="Miller A.N."/>
            <person name="Grigoriev I.V."/>
            <person name="Debuchy R."/>
            <person name="Gladieux P."/>
            <person name="Thoren M.H."/>
            <person name="Johannesson H."/>
        </authorList>
    </citation>
    <scope>NUCLEOTIDE SEQUENCE</scope>
    <source>
        <strain evidence="1">CBS 314.62</strain>
    </source>
</reference>
<dbReference type="AlphaFoldDB" id="A0AAE1CA51"/>
<evidence type="ECO:0000313" key="2">
    <source>
        <dbReference type="Proteomes" id="UP001270362"/>
    </source>
</evidence>